<organism evidence="1 2">
    <name type="scientific">Prochlorococcus marinus str. MIT 9314</name>
    <dbReference type="NCBI Taxonomy" id="167548"/>
    <lineage>
        <taxon>Bacteria</taxon>
        <taxon>Bacillati</taxon>
        <taxon>Cyanobacteriota</taxon>
        <taxon>Cyanophyceae</taxon>
        <taxon>Synechococcales</taxon>
        <taxon>Prochlorococcaceae</taxon>
        <taxon>Prochlorococcus</taxon>
    </lineage>
</organism>
<sequence>MAKFYWLVNSNRSSVKSFIENTNNKDQFLKYMFIDSVKVTSLWGNEPPVMTTREELKKDTAREEWKKLIAQGWRRTEEDWTRKES</sequence>
<dbReference type="RefSeq" id="WP_032516582.1">
    <property type="nucleotide sequence ID" value="NZ_JNAO01000013.1"/>
</dbReference>
<accession>A0A0A2AFW1</accession>
<dbReference type="Proteomes" id="UP000030533">
    <property type="component" value="Unassembled WGS sequence"/>
</dbReference>
<evidence type="ECO:0000313" key="1">
    <source>
        <dbReference type="EMBL" id="KGG00471.1"/>
    </source>
</evidence>
<proteinExistence type="predicted"/>
<evidence type="ECO:0000313" key="2">
    <source>
        <dbReference type="Proteomes" id="UP000030533"/>
    </source>
</evidence>
<comment type="caution">
    <text evidence="1">The sequence shown here is derived from an EMBL/GenBank/DDBJ whole genome shotgun (WGS) entry which is preliminary data.</text>
</comment>
<name>A0A0A2AFW1_PROMR</name>
<dbReference type="Pfam" id="PF07864">
    <property type="entry name" value="DUF1651"/>
    <property type="match status" value="1"/>
</dbReference>
<dbReference type="AlphaFoldDB" id="A0A0A2AFW1"/>
<dbReference type="EMBL" id="JNAO01000013">
    <property type="protein sequence ID" value="KGG00471.1"/>
    <property type="molecule type" value="Genomic_DNA"/>
</dbReference>
<reference evidence="2" key="1">
    <citation type="journal article" date="2014" name="Sci. Data">
        <title>Genomes of diverse isolates of the marine cyanobacterium Prochlorococcus.</title>
        <authorList>
            <person name="Biller S."/>
            <person name="Berube P."/>
            <person name="Thompson J."/>
            <person name="Kelly L."/>
            <person name="Roggensack S."/>
            <person name="Awad L."/>
            <person name="Roache-Johnson K."/>
            <person name="Ding H."/>
            <person name="Giovannoni S.J."/>
            <person name="Moore L.R."/>
            <person name="Chisholm S.W."/>
        </authorList>
    </citation>
    <scope>NUCLEOTIDE SEQUENCE [LARGE SCALE GENOMIC DNA]</scope>
    <source>
        <strain evidence="2">MIT 9314</strain>
    </source>
</reference>
<gene>
    <name evidence="1" type="ORF">EU98_2003</name>
</gene>
<dbReference type="InterPro" id="IPR012447">
    <property type="entry name" value="DUF1651"/>
</dbReference>
<protein>
    <submittedName>
        <fullName evidence="1">Uncharacterized protein</fullName>
    </submittedName>
</protein>